<gene>
    <name evidence="5" type="ORF">HX845_22275</name>
</gene>
<sequence length="242" mass="27567">MVMPMRQNADFMTWWFDVNSRFANCSRPEELFRQIEHEVHLMGFDCFAYGYRRPVPFNQAETHIVGTYPGEWLERYNDKGYGAIDLSVIKARSQGLVIWEEHGELLGSELFREAREWNLNIGATFVARGRDQTLHMLGISRAEDSVGADEALLLKLKLRCITELLEDNLSCPDNLVQAEVLLSGREVEILRWIADGKCSRSISEILSLSEHTINYHVKSIQRKFGSSNRVLTAAYAAALGVI</sequence>
<dbReference type="CDD" id="cd06170">
    <property type="entry name" value="LuxR_C_like"/>
    <property type="match status" value="1"/>
</dbReference>
<dbReference type="InterPro" id="IPR005143">
    <property type="entry name" value="TF_LuxR_autoind-bd_dom"/>
</dbReference>
<evidence type="ECO:0000313" key="6">
    <source>
        <dbReference type="Proteomes" id="UP000517547"/>
    </source>
</evidence>
<dbReference type="InterPro" id="IPR036388">
    <property type="entry name" value="WH-like_DNA-bd_sf"/>
</dbReference>
<keyword evidence="1" id="KW-0805">Transcription regulation</keyword>
<name>A0A7Y7Y294_9PSED</name>
<dbReference type="Gene3D" id="3.30.450.80">
    <property type="entry name" value="Transcription factor LuxR-like, autoinducer-binding domain"/>
    <property type="match status" value="1"/>
</dbReference>
<dbReference type="GO" id="GO:0003677">
    <property type="term" value="F:DNA binding"/>
    <property type="evidence" value="ECO:0007669"/>
    <property type="project" value="UniProtKB-KW"/>
</dbReference>
<dbReference type="PROSITE" id="PS00622">
    <property type="entry name" value="HTH_LUXR_1"/>
    <property type="match status" value="1"/>
</dbReference>
<evidence type="ECO:0000256" key="1">
    <source>
        <dbReference type="ARBA" id="ARBA00023015"/>
    </source>
</evidence>
<dbReference type="Pfam" id="PF00196">
    <property type="entry name" value="GerE"/>
    <property type="match status" value="1"/>
</dbReference>
<dbReference type="Pfam" id="PF03472">
    <property type="entry name" value="Autoind_bind"/>
    <property type="match status" value="1"/>
</dbReference>
<dbReference type="Proteomes" id="UP000517547">
    <property type="component" value="Unassembled WGS sequence"/>
</dbReference>
<dbReference type="InterPro" id="IPR000792">
    <property type="entry name" value="Tscrpt_reg_LuxR_C"/>
</dbReference>
<dbReference type="InterPro" id="IPR016032">
    <property type="entry name" value="Sig_transdc_resp-reg_C-effctor"/>
</dbReference>
<dbReference type="InterPro" id="IPR036693">
    <property type="entry name" value="TF_LuxR_autoind-bd_dom_sf"/>
</dbReference>
<keyword evidence="3" id="KW-0804">Transcription</keyword>
<dbReference type="SUPFAM" id="SSF46894">
    <property type="entry name" value="C-terminal effector domain of the bipartite response regulators"/>
    <property type="match status" value="1"/>
</dbReference>
<reference evidence="5 6" key="1">
    <citation type="submission" date="2020-04" db="EMBL/GenBank/DDBJ databases">
        <title>Molecular characterization of pseudomonads from Agaricus bisporus reveal novel blotch 2 pathogens in Western Europe.</title>
        <authorList>
            <person name="Taparia T."/>
            <person name="Krijger M."/>
            <person name="Haynes E."/>
            <person name="Elpinstone J.G."/>
            <person name="Noble R."/>
            <person name="Van Der Wolf J."/>
        </authorList>
    </citation>
    <scope>NUCLEOTIDE SEQUENCE [LARGE SCALE GENOMIC DNA]</scope>
    <source>
        <strain evidence="5 6">IPO3738</strain>
    </source>
</reference>
<evidence type="ECO:0000256" key="2">
    <source>
        <dbReference type="ARBA" id="ARBA00023125"/>
    </source>
</evidence>
<dbReference type="RefSeq" id="WP_017125781.1">
    <property type="nucleotide sequence ID" value="NZ_JACAQE010000007.1"/>
</dbReference>
<organism evidence="5 6">
    <name type="scientific">Pseudomonas gingeri</name>
    <dbReference type="NCBI Taxonomy" id="117681"/>
    <lineage>
        <taxon>Bacteria</taxon>
        <taxon>Pseudomonadati</taxon>
        <taxon>Pseudomonadota</taxon>
        <taxon>Gammaproteobacteria</taxon>
        <taxon>Pseudomonadales</taxon>
        <taxon>Pseudomonadaceae</taxon>
        <taxon>Pseudomonas</taxon>
    </lineage>
</organism>
<evidence type="ECO:0000259" key="4">
    <source>
        <dbReference type="PROSITE" id="PS50043"/>
    </source>
</evidence>
<proteinExistence type="predicted"/>
<dbReference type="SUPFAM" id="SSF75516">
    <property type="entry name" value="Pheromone-binding domain of LuxR-like quorum-sensing transcription factors"/>
    <property type="match status" value="1"/>
</dbReference>
<dbReference type="SMART" id="SM00421">
    <property type="entry name" value="HTH_LUXR"/>
    <property type="match status" value="1"/>
</dbReference>
<dbReference type="EMBL" id="JACAQE010000007">
    <property type="protein sequence ID" value="NWC16400.1"/>
    <property type="molecule type" value="Genomic_DNA"/>
</dbReference>
<accession>A0A7Y7Y294</accession>
<dbReference type="PANTHER" id="PTHR44688">
    <property type="entry name" value="DNA-BINDING TRANSCRIPTIONAL ACTIVATOR DEVR_DOSR"/>
    <property type="match status" value="1"/>
</dbReference>
<dbReference type="PROSITE" id="PS50043">
    <property type="entry name" value="HTH_LUXR_2"/>
    <property type="match status" value="1"/>
</dbReference>
<keyword evidence="2" id="KW-0238">DNA-binding</keyword>
<comment type="caution">
    <text evidence="5">The sequence shown here is derived from an EMBL/GenBank/DDBJ whole genome shotgun (WGS) entry which is preliminary data.</text>
</comment>
<feature type="domain" description="HTH luxR-type" evidence="4">
    <location>
        <begin position="175"/>
        <end position="240"/>
    </location>
</feature>
<dbReference type="AlphaFoldDB" id="A0A7Y7Y294"/>
<dbReference type="GO" id="GO:0006355">
    <property type="term" value="P:regulation of DNA-templated transcription"/>
    <property type="evidence" value="ECO:0007669"/>
    <property type="project" value="InterPro"/>
</dbReference>
<dbReference type="PRINTS" id="PR00038">
    <property type="entry name" value="HTHLUXR"/>
</dbReference>
<evidence type="ECO:0000256" key="3">
    <source>
        <dbReference type="ARBA" id="ARBA00023163"/>
    </source>
</evidence>
<dbReference type="PANTHER" id="PTHR44688:SF16">
    <property type="entry name" value="DNA-BINDING TRANSCRIPTIONAL ACTIVATOR DEVR_DOSR"/>
    <property type="match status" value="1"/>
</dbReference>
<evidence type="ECO:0000313" key="5">
    <source>
        <dbReference type="EMBL" id="NWC16400.1"/>
    </source>
</evidence>
<dbReference type="Gene3D" id="1.10.10.10">
    <property type="entry name" value="Winged helix-like DNA-binding domain superfamily/Winged helix DNA-binding domain"/>
    <property type="match status" value="1"/>
</dbReference>
<protein>
    <submittedName>
        <fullName evidence="5">Autoinducer binding domain-containing protein</fullName>
    </submittedName>
</protein>